<reference evidence="2" key="2">
    <citation type="submission" date="2019-10" db="EMBL/GenBank/DDBJ databases">
        <title>A de novo genome assembly of a pear dwarfing rootstock.</title>
        <authorList>
            <person name="Wang F."/>
            <person name="Wang J."/>
            <person name="Li S."/>
            <person name="Zhang Y."/>
            <person name="Fang M."/>
            <person name="Ma L."/>
            <person name="Zhao Y."/>
            <person name="Jiang S."/>
        </authorList>
    </citation>
    <scope>NUCLEOTIDE SEQUENCE [LARGE SCALE GENOMIC DNA]</scope>
</reference>
<dbReference type="OrthoDB" id="1172239at2759"/>
<sequence>MMEKRQLVLQEYASQLPPETPFESVDPPKDAGFQILTETLDLTLGRRPGMYCRG</sequence>
<accession>A0A5N5F3R6</accession>
<dbReference type="AlphaFoldDB" id="A0A5N5F3R6"/>
<evidence type="ECO:0000313" key="2">
    <source>
        <dbReference type="Proteomes" id="UP000327157"/>
    </source>
</evidence>
<name>A0A5N5F3R6_9ROSA</name>
<proteinExistence type="predicted"/>
<gene>
    <name evidence="1" type="ORF">D8674_000517</name>
</gene>
<keyword evidence="2" id="KW-1185">Reference proteome</keyword>
<evidence type="ECO:0000313" key="1">
    <source>
        <dbReference type="EMBL" id="KAB2597597.1"/>
    </source>
</evidence>
<comment type="caution">
    <text evidence="1">The sequence shown here is derived from an EMBL/GenBank/DDBJ whole genome shotgun (WGS) entry which is preliminary data.</text>
</comment>
<protein>
    <submittedName>
        <fullName evidence="1">Uncharacterized protein</fullName>
    </submittedName>
</protein>
<reference evidence="1 2" key="1">
    <citation type="submission" date="2019-09" db="EMBL/GenBank/DDBJ databases">
        <authorList>
            <person name="Ou C."/>
        </authorList>
    </citation>
    <scope>NUCLEOTIDE SEQUENCE [LARGE SCALE GENOMIC DNA]</scope>
    <source>
        <strain evidence="1">S2</strain>
        <tissue evidence="1">Leaf</tissue>
    </source>
</reference>
<reference evidence="1 2" key="3">
    <citation type="submission" date="2019-11" db="EMBL/GenBank/DDBJ databases">
        <title>A de novo genome assembly of a pear dwarfing rootstock.</title>
        <authorList>
            <person name="Wang F."/>
            <person name="Wang J."/>
            <person name="Li S."/>
            <person name="Zhang Y."/>
            <person name="Fang M."/>
            <person name="Ma L."/>
            <person name="Zhao Y."/>
            <person name="Jiang S."/>
        </authorList>
    </citation>
    <scope>NUCLEOTIDE SEQUENCE [LARGE SCALE GENOMIC DNA]</scope>
    <source>
        <strain evidence="1">S2</strain>
        <tissue evidence="1">Leaf</tissue>
    </source>
</reference>
<dbReference type="Proteomes" id="UP000327157">
    <property type="component" value="Chromosome 1"/>
</dbReference>
<dbReference type="EMBL" id="SMOL01000768">
    <property type="protein sequence ID" value="KAB2597597.1"/>
    <property type="molecule type" value="Genomic_DNA"/>
</dbReference>
<organism evidence="1 2">
    <name type="scientific">Pyrus ussuriensis x Pyrus communis</name>
    <dbReference type="NCBI Taxonomy" id="2448454"/>
    <lineage>
        <taxon>Eukaryota</taxon>
        <taxon>Viridiplantae</taxon>
        <taxon>Streptophyta</taxon>
        <taxon>Embryophyta</taxon>
        <taxon>Tracheophyta</taxon>
        <taxon>Spermatophyta</taxon>
        <taxon>Magnoliopsida</taxon>
        <taxon>eudicotyledons</taxon>
        <taxon>Gunneridae</taxon>
        <taxon>Pentapetalae</taxon>
        <taxon>rosids</taxon>
        <taxon>fabids</taxon>
        <taxon>Rosales</taxon>
        <taxon>Rosaceae</taxon>
        <taxon>Amygdaloideae</taxon>
        <taxon>Maleae</taxon>
        <taxon>Pyrus</taxon>
    </lineage>
</organism>